<dbReference type="KEGG" id="dpp:DICPUDRAFT_75731"/>
<proteinExistence type="predicted"/>
<dbReference type="EMBL" id="GL870971">
    <property type="protein sequence ID" value="EGC38700.1"/>
    <property type="molecule type" value="Genomic_DNA"/>
</dbReference>
<sequence length="517" mass="60585">MEEVKLNPYIFNDIIPYIIYNEISFNKILDLSLLSKSTFKSFQTKIILNKKLPLSLFEFIKYLKIDNKNNNNNNNDDNNNISNTYNIKDCNIYNLKLIQYKELETIKISSLQENKKEIDCILGINTKNTNSNGQVKDFLTKHLVKLRKVVVDNLFIKTYPPCFSNYDYTCNNFFKVKNCYVYWDHSNPPLSHGERIYDYNGYDDYDLSSHNYYFNFITNVKPSKLIIETSVYNPNNYFEDIHISDLETLIFECQESIKSIDFVNHFTPLKLIESIFNPNNDIDLMNDIEQLTIPKLKELSIILTPSEINKLCQLVSNNNNKNICKLILKSTIPSYETKSDTVNNFYNPSRFLKELFSNGNNNSIRTLGLNLFKINDPIHLSPLLEYPNINTIYCDSYSVEPFLQHINENKKIIKIIYQISKNLYTTEKEDTNSSKKEQKKRINVTQIKNDFNIQTNIFNQFFKNNKSTNLKSITILKYGEGINRNSNNGKINQFIKTISDLYCASKNPNNHFILNFK</sequence>
<dbReference type="InParanoid" id="F0ZBI3"/>
<dbReference type="OMA" id="NINTIYC"/>
<dbReference type="FunCoup" id="F0ZBI3">
    <property type="interactions" value="5"/>
</dbReference>
<organism evidence="1 2">
    <name type="scientific">Dictyostelium purpureum</name>
    <name type="common">Slime mold</name>
    <dbReference type="NCBI Taxonomy" id="5786"/>
    <lineage>
        <taxon>Eukaryota</taxon>
        <taxon>Amoebozoa</taxon>
        <taxon>Evosea</taxon>
        <taxon>Eumycetozoa</taxon>
        <taxon>Dictyostelia</taxon>
        <taxon>Dictyosteliales</taxon>
        <taxon>Dictyosteliaceae</taxon>
        <taxon>Dictyostelium</taxon>
    </lineage>
</organism>
<accession>F0ZBI3</accession>
<keyword evidence="2" id="KW-1185">Reference proteome</keyword>
<dbReference type="AlphaFoldDB" id="F0ZBI3"/>
<dbReference type="VEuPathDB" id="AmoebaDB:DICPUDRAFT_75731"/>
<evidence type="ECO:0000313" key="1">
    <source>
        <dbReference type="EMBL" id="EGC38700.1"/>
    </source>
</evidence>
<dbReference type="RefSeq" id="XP_003284796.1">
    <property type="nucleotide sequence ID" value="XM_003284748.1"/>
</dbReference>
<evidence type="ECO:0000313" key="2">
    <source>
        <dbReference type="Proteomes" id="UP000001064"/>
    </source>
</evidence>
<name>F0ZBI3_DICPU</name>
<dbReference type="Proteomes" id="UP000001064">
    <property type="component" value="Unassembled WGS sequence"/>
</dbReference>
<protein>
    <submittedName>
        <fullName evidence="1">Uncharacterized protein</fullName>
    </submittedName>
</protein>
<reference evidence="2" key="1">
    <citation type="journal article" date="2011" name="Genome Biol.">
        <title>Comparative genomics of the social amoebae Dictyostelium discoideum and Dictyostelium purpureum.</title>
        <authorList>
            <consortium name="US DOE Joint Genome Institute (JGI-PGF)"/>
            <person name="Sucgang R."/>
            <person name="Kuo A."/>
            <person name="Tian X."/>
            <person name="Salerno W."/>
            <person name="Parikh A."/>
            <person name="Feasley C.L."/>
            <person name="Dalin E."/>
            <person name="Tu H."/>
            <person name="Huang E."/>
            <person name="Barry K."/>
            <person name="Lindquist E."/>
            <person name="Shapiro H."/>
            <person name="Bruce D."/>
            <person name="Schmutz J."/>
            <person name="Salamov A."/>
            <person name="Fey P."/>
            <person name="Gaudet P."/>
            <person name="Anjard C."/>
            <person name="Babu M.M."/>
            <person name="Basu S."/>
            <person name="Bushmanova Y."/>
            <person name="van der Wel H."/>
            <person name="Katoh-Kurasawa M."/>
            <person name="Dinh C."/>
            <person name="Coutinho P.M."/>
            <person name="Saito T."/>
            <person name="Elias M."/>
            <person name="Schaap P."/>
            <person name="Kay R.R."/>
            <person name="Henrissat B."/>
            <person name="Eichinger L."/>
            <person name="Rivero F."/>
            <person name="Putnam N.H."/>
            <person name="West C.M."/>
            <person name="Loomis W.F."/>
            <person name="Chisholm R.L."/>
            <person name="Shaulsky G."/>
            <person name="Strassmann J.E."/>
            <person name="Queller D.C."/>
            <person name="Kuspa A."/>
            <person name="Grigoriev I.V."/>
        </authorList>
    </citation>
    <scope>NUCLEOTIDE SEQUENCE [LARGE SCALE GENOMIC DNA]</scope>
    <source>
        <strain evidence="2">QSDP1</strain>
    </source>
</reference>
<gene>
    <name evidence="1" type="ORF">DICPUDRAFT_75731</name>
</gene>
<dbReference type="GeneID" id="10506721"/>